<dbReference type="SUPFAM" id="SSF46894">
    <property type="entry name" value="C-terminal effector domain of the bipartite response regulators"/>
    <property type="match status" value="1"/>
</dbReference>
<feature type="domain" description="HTH luxR-type" evidence="4">
    <location>
        <begin position="556"/>
        <end position="621"/>
    </location>
</feature>
<dbReference type="SMART" id="SM00382">
    <property type="entry name" value="AAA"/>
    <property type="match status" value="1"/>
</dbReference>
<keyword evidence="6" id="KW-1185">Reference proteome</keyword>
<dbReference type="InterPro" id="IPR003593">
    <property type="entry name" value="AAA+_ATPase"/>
</dbReference>
<evidence type="ECO:0000313" key="6">
    <source>
        <dbReference type="Proteomes" id="UP001589810"/>
    </source>
</evidence>
<accession>A0ABV6N5S7</accession>
<keyword evidence="2" id="KW-0238">DNA-binding</keyword>
<dbReference type="RefSeq" id="WP_273938267.1">
    <property type="nucleotide sequence ID" value="NZ_CP097263.1"/>
</dbReference>
<dbReference type="Gene3D" id="1.10.10.10">
    <property type="entry name" value="Winged helix-like DNA-binding domain superfamily/Winged helix DNA-binding domain"/>
    <property type="match status" value="1"/>
</dbReference>
<evidence type="ECO:0000259" key="4">
    <source>
        <dbReference type="PROSITE" id="PS50043"/>
    </source>
</evidence>
<dbReference type="PROSITE" id="PS00622">
    <property type="entry name" value="HTH_LUXR_1"/>
    <property type="match status" value="1"/>
</dbReference>
<dbReference type="PROSITE" id="PS50043">
    <property type="entry name" value="HTH_LUXR_2"/>
    <property type="match status" value="1"/>
</dbReference>
<dbReference type="InterPro" id="IPR027417">
    <property type="entry name" value="P-loop_NTPase"/>
</dbReference>
<dbReference type="Pfam" id="PF00196">
    <property type="entry name" value="GerE"/>
    <property type="match status" value="1"/>
</dbReference>
<dbReference type="InterPro" id="IPR016032">
    <property type="entry name" value="Sig_transdc_resp-reg_C-effctor"/>
</dbReference>
<evidence type="ECO:0000256" key="2">
    <source>
        <dbReference type="ARBA" id="ARBA00023125"/>
    </source>
</evidence>
<comment type="caution">
    <text evidence="5">The sequence shown here is derived from an EMBL/GenBank/DDBJ whole genome shotgun (WGS) entry which is preliminary data.</text>
</comment>
<dbReference type="PANTHER" id="PTHR44688">
    <property type="entry name" value="DNA-BINDING TRANSCRIPTIONAL ACTIVATOR DEVR_DOSR"/>
    <property type="match status" value="1"/>
</dbReference>
<keyword evidence="1" id="KW-0805">Transcription regulation</keyword>
<dbReference type="SMART" id="SM00421">
    <property type="entry name" value="HTH_LUXR"/>
    <property type="match status" value="1"/>
</dbReference>
<dbReference type="PRINTS" id="PR00038">
    <property type="entry name" value="HTHLUXR"/>
</dbReference>
<protein>
    <submittedName>
        <fullName evidence="5">AAA family ATPase</fullName>
    </submittedName>
</protein>
<dbReference type="EMBL" id="JBHLUD010000015">
    <property type="protein sequence ID" value="MFC0547888.1"/>
    <property type="molecule type" value="Genomic_DNA"/>
</dbReference>
<gene>
    <name evidence="5" type="ORF">ACFFH7_40730</name>
</gene>
<proteinExistence type="predicted"/>
<dbReference type="Pfam" id="PF13191">
    <property type="entry name" value="AAA_16"/>
    <property type="match status" value="1"/>
</dbReference>
<dbReference type="SUPFAM" id="SSF52540">
    <property type="entry name" value="P-loop containing nucleoside triphosphate hydrolases"/>
    <property type="match status" value="1"/>
</dbReference>
<evidence type="ECO:0000256" key="1">
    <source>
        <dbReference type="ARBA" id="ARBA00023015"/>
    </source>
</evidence>
<evidence type="ECO:0000256" key="3">
    <source>
        <dbReference type="ARBA" id="ARBA00023163"/>
    </source>
</evidence>
<keyword evidence="3" id="KW-0804">Transcription</keyword>
<sequence>MSTICGRDAELSALDSAFAGVGPRRHVLVVIRGARGIGKSALLTAFSRRTSDALVLSAAFRDAVPPWDEFGATAVLAMTHRHFEEFAERRLAASVEAVRGLTRPLTYRSPEGRAALLTELARLFARLSRQREFVLLADDVDALPAQALAALCPPRSLIVATCTDDAGLGRMADHVLDVGPLPAEFVGPLLARATGAAFDESTLRRLFTALGPLSRHPATLLSTVDELRRDGRLAVVHGRTCITDDKPVLVPAQLCDFDAVARHLLAMAPFNLDDLPLLVDGSLAEYGSTVDELVRRNVLACDADGRVTCPVPALASRVIFENGSPEPTAEPVRVPARHTGLVHDFRTGDWTAVLAAARRLELGPSTELLRMARLLAAEVCTEQGDERQAMAWLKAGPTDERLAVLRAWVESGLRMRLGEHRAAFDLGWRAHCQAQGTLPGRKRLLMRLIVIAVLDGDHDRAAMVLNEITDPSLELFARSAIQHDLDGLHEYADLARLRGHLPELLTVCLLAGGLAPEPRPWLHEAHEIATRLGARPLRARARDLMRLRGVSTPRRAAQTATALSATELRIATLIRHGRTNRQIAVALQMSEKTVEYHLSRVFTKTGARTRVDVATAMVKCRSVEAISA</sequence>
<dbReference type="InterPro" id="IPR036388">
    <property type="entry name" value="WH-like_DNA-bd_sf"/>
</dbReference>
<dbReference type="CDD" id="cd06170">
    <property type="entry name" value="LuxR_C_like"/>
    <property type="match status" value="1"/>
</dbReference>
<dbReference type="Gene3D" id="3.40.50.300">
    <property type="entry name" value="P-loop containing nucleotide triphosphate hydrolases"/>
    <property type="match status" value="1"/>
</dbReference>
<dbReference type="InterPro" id="IPR041664">
    <property type="entry name" value="AAA_16"/>
</dbReference>
<name>A0ABV6N5S7_9PSEU</name>
<dbReference type="InterPro" id="IPR000792">
    <property type="entry name" value="Tscrpt_reg_LuxR_C"/>
</dbReference>
<organism evidence="5 6">
    <name type="scientific">Kutzneria chonburiensis</name>
    <dbReference type="NCBI Taxonomy" id="1483604"/>
    <lineage>
        <taxon>Bacteria</taxon>
        <taxon>Bacillati</taxon>
        <taxon>Actinomycetota</taxon>
        <taxon>Actinomycetes</taxon>
        <taxon>Pseudonocardiales</taxon>
        <taxon>Pseudonocardiaceae</taxon>
        <taxon>Kutzneria</taxon>
    </lineage>
</organism>
<dbReference type="Proteomes" id="UP001589810">
    <property type="component" value="Unassembled WGS sequence"/>
</dbReference>
<evidence type="ECO:0000313" key="5">
    <source>
        <dbReference type="EMBL" id="MFC0547888.1"/>
    </source>
</evidence>
<reference evidence="5 6" key="1">
    <citation type="submission" date="2024-09" db="EMBL/GenBank/DDBJ databases">
        <authorList>
            <person name="Sun Q."/>
            <person name="Mori K."/>
        </authorList>
    </citation>
    <scope>NUCLEOTIDE SEQUENCE [LARGE SCALE GENOMIC DNA]</scope>
    <source>
        <strain evidence="5 6">TBRC 1432</strain>
    </source>
</reference>
<dbReference type="PANTHER" id="PTHR44688:SF16">
    <property type="entry name" value="DNA-BINDING TRANSCRIPTIONAL ACTIVATOR DEVR_DOSR"/>
    <property type="match status" value="1"/>
</dbReference>